<comment type="caution">
    <text evidence="4">The sequence shown here is derived from an EMBL/GenBank/DDBJ whole genome shotgun (WGS) entry which is preliminary data.</text>
</comment>
<dbReference type="CDD" id="cd00338">
    <property type="entry name" value="Ser_Recombinase"/>
    <property type="match status" value="1"/>
</dbReference>
<dbReference type="Pfam" id="PF00239">
    <property type="entry name" value="Resolvase"/>
    <property type="match status" value="1"/>
</dbReference>
<gene>
    <name evidence="4" type="ORF">ACFSOY_05770</name>
</gene>
<dbReference type="SUPFAM" id="SSF53041">
    <property type="entry name" value="Resolvase-like"/>
    <property type="match status" value="1"/>
</dbReference>
<evidence type="ECO:0000259" key="2">
    <source>
        <dbReference type="PROSITE" id="PS51736"/>
    </source>
</evidence>
<dbReference type="PROSITE" id="PS51736">
    <property type="entry name" value="RECOMBINASES_3"/>
    <property type="match status" value="1"/>
</dbReference>
<feature type="coiled-coil region" evidence="1">
    <location>
        <begin position="391"/>
        <end position="443"/>
    </location>
</feature>
<evidence type="ECO:0000259" key="3">
    <source>
        <dbReference type="PROSITE" id="PS51737"/>
    </source>
</evidence>
<dbReference type="Pfam" id="PF07508">
    <property type="entry name" value="Recombinase"/>
    <property type="match status" value="1"/>
</dbReference>
<dbReference type="PANTHER" id="PTHR30461">
    <property type="entry name" value="DNA-INVERTASE FROM LAMBDOID PROPHAGE"/>
    <property type="match status" value="1"/>
</dbReference>
<keyword evidence="1" id="KW-0175">Coiled coil</keyword>
<dbReference type="InterPro" id="IPR011109">
    <property type="entry name" value="DNA_bind_recombinase_dom"/>
</dbReference>
<proteinExistence type="predicted"/>
<dbReference type="Proteomes" id="UP001597343">
    <property type="component" value="Unassembled WGS sequence"/>
</dbReference>
<evidence type="ECO:0000256" key="1">
    <source>
        <dbReference type="SAM" id="Coils"/>
    </source>
</evidence>
<feature type="domain" description="Recombinase" evidence="3">
    <location>
        <begin position="168"/>
        <end position="292"/>
    </location>
</feature>
<dbReference type="InterPro" id="IPR050639">
    <property type="entry name" value="SSR_resolvase"/>
</dbReference>
<name>A0ABW4ZU02_9BACL</name>
<dbReference type="PANTHER" id="PTHR30461:SF23">
    <property type="entry name" value="DNA RECOMBINASE-RELATED"/>
    <property type="match status" value="1"/>
</dbReference>
<organism evidence="4 5">
    <name type="scientific">Tumebacillus lipolyticus</name>
    <dbReference type="NCBI Taxonomy" id="1280370"/>
    <lineage>
        <taxon>Bacteria</taxon>
        <taxon>Bacillati</taxon>
        <taxon>Bacillota</taxon>
        <taxon>Bacilli</taxon>
        <taxon>Bacillales</taxon>
        <taxon>Alicyclobacillaceae</taxon>
        <taxon>Tumebacillus</taxon>
    </lineage>
</organism>
<keyword evidence="5" id="KW-1185">Reference proteome</keyword>
<evidence type="ECO:0000313" key="4">
    <source>
        <dbReference type="EMBL" id="MFD2169497.1"/>
    </source>
</evidence>
<dbReference type="SMART" id="SM00857">
    <property type="entry name" value="Resolvase"/>
    <property type="match status" value="1"/>
</dbReference>
<accession>A0ABW4ZU02</accession>
<protein>
    <submittedName>
        <fullName evidence="4">Recombinase family protein</fullName>
    </submittedName>
</protein>
<dbReference type="Gene3D" id="3.90.1750.20">
    <property type="entry name" value="Putative Large Serine Recombinase, Chain B, Domain 2"/>
    <property type="match status" value="1"/>
</dbReference>
<dbReference type="InterPro" id="IPR038109">
    <property type="entry name" value="DNA_bind_recomb_sf"/>
</dbReference>
<dbReference type="Gene3D" id="3.40.50.1390">
    <property type="entry name" value="Resolvase, N-terminal catalytic domain"/>
    <property type="match status" value="1"/>
</dbReference>
<dbReference type="RefSeq" id="WP_386044695.1">
    <property type="nucleotide sequence ID" value="NZ_JBHUIO010000005.1"/>
</dbReference>
<reference evidence="5" key="1">
    <citation type="journal article" date="2019" name="Int. J. Syst. Evol. Microbiol.">
        <title>The Global Catalogue of Microorganisms (GCM) 10K type strain sequencing project: providing services to taxonomists for standard genome sequencing and annotation.</title>
        <authorList>
            <consortium name="The Broad Institute Genomics Platform"/>
            <consortium name="The Broad Institute Genome Sequencing Center for Infectious Disease"/>
            <person name="Wu L."/>
            <person name="Ma J."/>
        </authorList>
    </citation>
    <scope>NUCLEOTIDE SEQUENCE [LARGE SCALE GENOMIC DNA]</scope>
    <source>
        <strain evidence="5">CGMCC 1.13574</strain>
    </source>
</reference>
<dbReference type="PROSITE" id="PS51737">
    <property type="entry name" value="RECOMBINASE_DNA_BIND"/>
    <property type="match status" value="1"/>
</dbReference>
<sequence length="524" mass="61048">MNLPPDIKSIINYLRRSRQDEERERRTGEDTLAEQKMLMNRVLSSCGIPYEQRFEIGSGDKIETRPIFSEVLEELQAGKWNAIAVKEISRLGRGSYTDMGRIYDILTNNRIYIITPYKIYDPKNHSDLRQIRFELFLSREEFETTRERLMGARYNYSLQGKWMAGSVPFGYRFDEHTQRLMIEADQAEVVRLIFHLYAHEKMGYQAIATHLRKIGIRTATGKARWQPEVVHRMLKKPVYIGQVNFRTTERQGSRVKARPQEEWIIVEAAHEPIIDEQTWEQAQRRLRDTAGKLPINTDYSPCELASLVVCRSCARKMVRQYSVQQYTKRDGSISTYEKEFLRCTCGVYVKYREVEERLLELIGQIKLDPTLLEAGVQAILQAQPAEESVQATRLTEQLAQQEDSIQRKLEKAYELVLDGTFTKEEFAERRAKYQAEIDEINEHRHYVALHHAPERPSATVDLSDLLTNLLNVHGVYQKLGSKTCKNRLFQAVFDQVELAVREKGRGRKPTTFDLYIRFKAGLLV</sequence>
<evidence type="ECO:0000313" key="5">
    <source>
        <dbReference type="Proteomes" id="UP001597343"/>
    </source>
</evidence>
<dbReference type="InterPro" id="IPR036162">
    <property type="entry name" value="Resolvase-like_N_sf"/>
</dbReference>
<dbReference type="EMBL" id="JBHUIO010000005">
    <property type="protein sequence ID" value="MFD2169497.1"/>
    <property type="molecule type" value="Genomic_DNA"/>
</dbReference>
<dbReference type="InterPro" id="IPR006119">
    <property type="entry name" value="Resolv_N"/>
</dbReference>
<feature type="domain" description="Resolvase/invertase-type recombinase catalytic" evidence="2">
    <location>
        <begin position="9"/>
        <end position="160"/>
    </location>
</feature>